<dbReference type="AlphaFoldDB" id="A0A8E2JBC6"/>
<organism evidence="5 6">
    <name type="scientific">Lepidopterella palustris CBS 459.81</name>
    <dbReference type="NCBI Taxonomy" id="1314670"/>
    <lineage>
        <taxon>Eukaryota</taxon>
        <taxon>Fungi</taxon>
        <taxon>Dikarya</taxon>
        <taxon>Ascomycota</taxon>
        <taxon>Pezizomycotina</taxon>
        <taxon>Dothideomycetes</taxon>
        <taxon>Pleosporomycetidae</taxon>
        <taxon>Mytilinidiales</taxon>
        <taxon>Argynnaceae</taxon>
        <taxon>Lepidopterella</taxon>
    </lineage>
</organism>
<feature type="chain" id="PRO_5034543406" description="Carboxylic ester hydrolase" evidence="3">
    <location>
        <begin position="25"/>
        <end position="561"/>
    </location>
</feature>
<dbReference type="EMBL" id="KV745219">
    <property type="protein sequence ID" value="OCK76340.1"/>
    <property type="molecule type" value="Genomic_DNA"/>
</dbReference>
<dbReference type="InterPro" id="IPR029058">
    <property type="entry name" value="AB_hydrolase_fold"/>
</dbReference>
<dbReference type="InterPro" id="IPR019819">
    <property type="entry name" value="Carboxylesterase_B_CS"/>
</dbReference>
<keyword evidence="2 3" id="KW-0378">Hydrolase</keyword>
<comment type="similarity">
    <text evidence="1 3">Belongs to the type-B carboxylesterase/lipase family.</text>
</comment>
<reference evidence="5 6" key="1">
    <citation type="journal article" date="2016" name="Nat. Commun.">
        <title>Ectomycorrhizal ecology is imprinted in the genome of the dominant symbiotic fungus Cenococcum geophilum.</title>
        <authorList>
            <consortium name="DOE Joint Genome Institute"/>
            <person name="Peter M."/>
            <person name="Kohler A."/>
            <person name="Ohm R.A."/>
            <person name="Kuo A."/>
            <person name="Krutzmann J."/>
            <person name="Morin E."/>
            <person name="Arend M."/>
            <person name="Barry K.W."/>
            <person name="Binder M."/>
            <person name="Choi C."/>
            <person name="Clum A."/>
            <person name="Copeland A."/>
            <person name="Grisel N."/>
            <person name="Haridas S."/>
            <person name="Kipfer T."/>
            <person name="LaButti K."/>
            <person name="Lindquist E."/>
            <person name="Lipzen A."/>
            <person name="Maire R."/>
            <person name="Meier B."/>
            <person name="Mihaltcheva S."/>
            <person name="Molinier V."/>
            <person name="Murat C."/>
            <person name="Poggeler S."/>
            <person name="Quandt C.A."/>
            <person name="Sperisen C."/>
            <person name="Tritt A."/>
            <person name="Tisserant E."/>
            <person name="Crous P.W."/>
            <person name="Henrissat B."/>
            <person name="Nehls U."/>
            <person name="Egli S."/>
            <person name="Spatafora J.W."/>
            <person name="Grigoriev I.V."/>
            <person name="Martin F.M."/>
        </authorList>
    </citation>
    <scope>NUCLEOTIDE SEQUENCE [LARGE SCALE GENOMIC DNA]</scope>
    <source>
        <strain evidence="5 6">CBS 459.81</strain>
    </source>
</reference>
<dbReference type="InterPro" id="IPR050309">
    <property type="entry name" value="Type-B_Carboxylest/Lipase"/>
</dbReference>
<dbReference type="GO" id="GO:0016787">
    <property type="term" value="F:hydrolase activity"/>
    <property type="evidence" value="ECO:0007669"/>
    <property type="project" value="UniProtKB-KW"/>
</dbReference>
<dbReference type="Gene3D" id="3.40.50.1820">
    <property type="entry name" value="alpha/beta hydrolase"/>
    <property type="match status" value="1"/>
</dbReference>
<evidence type="ECO:0000256" key="1">
    <source>
        <dbReference type="ARBA" id="ARBA00005964"/>
    </source>
</evidence>
<feature type="domain" description="Carboxylesterase type B" evidence="4">
    <location>
        <begin position="49"/>
        <end position="549"/>
    </location>
</feature>
<evidence type="ECO:0000256" key="2">
    <source>
        <dbReference type="ARBA" id="ARBA00022801"/>
    </source>
</evidence>
<dbReference type="PANTHER" id="PTHR11559">
    <property type="entry name" value="CARBOXYLESTERASE"/>
    <property type="match status" value="1"/>
</dbReference>
<accession>A0A8E2JBC6</accession>
<keyword evidence="6" id="KW-1185">Reference proteome</keyword>
<proteinExistence type="inferred from homology"/>
<dbReference type="InterPro" id="IPR019826">
    <property type="entry name" value="Carboxylesterase_B_AS"/>
</dbReference>
<dbReference type="FunFam" id="3.40.50.1820:FF:000499">
    <property type="entry name" value="Carboxylic ester hydrolase"/>
    <property type="match status" value="1"/>
</dbReference>
<evidence type="ECO:0000313" key="6">
    <source>
        <dbReference type="Proteomes" id="UP000250266"/>
    </source>
</evidence>
<dbReference type="InterPro" id="IPR002018">
    <property type="entry name" value="CarbesteraseB"/>
</dbReference>
<dbReference type="SUPFAM" id="SSF53474">
    <property type="entry name" value="alpha/beta-Hydrolases"/>
    <property type="match status" value="1"/>
</dbReference>
<dbReference type="OrthoDB" id="408631at2759"/>
<keyword evidence="3" id="KW-0732">Signal</keyword>
<evidence type="ECO:0000259" key="4">
    <source>
        <dbReference type="Pfam" id="PF00135"/>
    </source>
</evidence>
<dbReference type="Proteomes" id="UP000250266">
    <property type="component" value="Unassembled WGS sequence"/>
</dbReference>
<dbReference type="Pfam" id="PF00135">
    <property type="entry name" value="COesterase"/>
    <property type="match status" value="1"/>
</dbReference>
<name>A0A8E2JBC6_9PEZI</name>
<evidence type="ECO:0000256" key="3">
    <source>
        <dbReference type="RuleBase" id="RU361235"/>
    </source>
</evidence>
<dbReference type="EC" id="3.1.1.-" evidence="3"/>
<gene>
    <name evidence="5" type="ORF">K432DRAFT_360507</name>
</gene>
<feature type="signal peptide" evidence="3">
    <location>
        <begin position="1"/>
        <end position="24"/>
    </location>
</feature>
<sequence>MHAPTLKALTGGLSLLFTIINAQSNSPAGNSSLPTVDLGYEVYQASSFNQTGGFYNFSNIRYAAPPLGNLRFAAPQSPAVNRTHIQTGAVGRICPQISPGWESIATEYLTDLLYGATFNASQTPRINASNIPPIDPRTTEDCLFLDVYVPQQILESAGMGYGAPVLVWIFGGGYTAGDKAAFNPAGLLAASGNVSNGEVVYVAINYRLGAFGFLSGPTMQADGGVANAAFLDQRMALEWVQDNIHLFGGDRNKVTVFGESAGGGSIMHQITAYGGSQGPAPFQQAILQSPGWLPTTSNYVQEQTFNRFLNLTNTTSLAELRNAPSDVLIKANALQVFLDASYGTFIYGPVVDGDFAPALPGQLLAQGRFDKSVRVMVGHNANEGAFFADPYVQNETAYEDYIRTDFPSISEDVLAYMTQTLYPPVFDGTYGYTSHFERIALATAEGIFTCNTFYLDRAFGNKTYAYLFAVPPAFHSFDVAYTFYIGDGPSAFLPNTTVAVALQDYITSFAKFGRPSAKGMRMFNLYGPDAAILDLNQTSITQIMDPTANGRCDWWQKALYF</sequence>
<dbReference type="PROSITE" id="PS00122">
    <property type="entry name" value="CARBOXYLESTERASE_B_1"/>
    <property type="match status" value="1"/>
</dbReference>
<evidence type="ECO:0000313" key="5">
    <source>
        <dbReference type="EMBL" id="OCK76340.1"/>
    </source>
</evidence>
<protein>
    <recommendedName>
        <fullName evidence="3">Carboxylic ester hydrolase</fullName>
        <ecNumber evidence="3">3.1.1.-</ecNumber>
    </recommendedName>
</protein>
<dbReference type="PROSITE" id="PS00941">
    <property type="entry name" value="CARBOXYLESTERASE_B_2"/>
    <property type="match status" value="1"/>
</dbReference>